<sequence>MSRRFLNLTSHEVLLQCGGFMSPTERRRMIEHDVNGFLLYNFGTFEFLRTTVGLSRSTTLRVLQTFRNELPDDVFLFHDGSNYARNLFVANADDLEMVTGGTGGGGDAVYTEEHYFN</sequence>
<evidence type="ECO:0000313" key="2">
    <source>
        <dbReference type="Proteomes" id="UP000053766"/>
    </source>
</evidence>
<dbReference type="OrthoDB" id="10568830at2759"/>
<dbReference type="EMBL" id="KN716237">
    <property type="protein sequence ID" value="KJH49353.1"/>
    <property type="molecule type" value="Genomic_DNA"/>
</dbReference>
<dbReference type="Proteomes" id="UP000053766">
    <property type="component" value="Unassembled WGS sequence"/>
</dbReference>
<gene>
    <name evidence="1" type="ORF">DICVIV_04493</name>
</gene>
<name>A0A0D8XXH5_DICVI</name>
<dbReference type="AlphaFoldDB" id="A0A0D8XXH5"/>
<accession>A0A0D8XXH5</accession>
<proteinExistence type="predicted"/>
<keyword evidence="2" id="KW-1185">Reference proteome</keyword>
<protein>
    <submittedName>
        <fullName evidence="1">Uncharacterized protein</fullName>
    </submittedName>
</protein>
<reference evidence="1 2" key="1">
    <citation type="submission" date="2013-11" db="EMBL/GenBank/DDBJ databases">
        <title>Draft genome of the bovine lungworm Dictyocaulus viviparus.</title>
        <authorList>
            <person name="Mitreva M."/>
        </authorList>
    </citation>
    <scope>NUCLEOTIDE SEQUENCE [LARGE SCALE GENOMIC DNA]</scope>
    <source>
        <strain evidence="1 2">HannoverDv2000</strain>
    </source>
</reference>
<organism evidence="1 2">
    <name type="scientific">Dictyocaulus viviparus</name>
    <name type="common">Bovine lungworm</name>
    <dbReference type="NCBI Taxonomy" id="29172"/>
    <lineage>
        <taxon>Eukaryota</taxon>
        <taxon>Metazoa</taxon>
        <taxon>Ecdysozoa</taxon>
        <taxon>Nematoda</taxon>
        <taxon>Chromadorea</taxon>
        <taxon>Rhabditida</taxon>
        <taxon>Rhabditina</taxon>
        <taxon>Rhabditomorpha</taxon>
        <taxon>Strongyloidea</taxon>
        <taxon>Metastrongylidae</taxon>
        <taxon>Dictyocaulus</taxon>
    </lineage>
</organism>
<reference evidence="2" key="2">
    <citation type="journal article" date="2016" name="Sci. Rep.">
        <title>Dictyocaulus viviparus genome, variome and transcriptome elucidate lungworm biology and support future intervention.</title>
        <authorList>
            <person name="McNulty S.N."/>
            <person name="Strube C."/>
            <person name="Rosa B.A."/>
            <person name="Martin J.C."/>
            <person name="Tyagi R."/>
            <person name="Choi Y.J."/>
            <person name="Wang Q."/>
            <person name="Hallsworth Pepin K."/>
            <person name="Zhang X."/>
            <person name="Ozersky P."/>
            <person name="Wilson R.K."/>
            <person name="Sternberg P.W."/>
            <person name="Gasser R.B."/>
            <person name="Mitreva M."/>
        </authorList>
    </citation>
    <scope>NUCLEOTIDE SEQUENCE [LARGE SCALE GENOMIC DNA]</scope>
    <source>
        <strain evidence="2">HannoverDv2000</strain>
    </source>
</reference>
<evidence type="ECO:0000313" key="1">
    <source>
        <dbReference type="EMBL" id="KJH49353.1"/>
    </source>
</evidence>